<dbReference type="EMBL" id="JARKIE010000080">
    <property type="protein sequence ID" value="KAJ7688294.1"/>
    <property type="molecule type" value="Genomic_DNA"/>
</dbReference>
<reference evidence="3" key="1">
    <citation type="submission" date="2023-03" db="EMBL/GenBank/DDBJ databases">
        <title>Massive genome expansion in bonnet fungi (Mycena s.s.) driven by repeated elements and novel gene families across ecological guilds.</title>
        <authorList>
            <consortium name="Lawrence Berkeley National Laboratory"/>
            <person name="Harder C.B."/>
            <person name="Miyauchi S."/>
            <person name="Viragh M."/>
            <person name="Kuo A."/>
            <person name="Thoen E."/>
            <person name="Andreopoulos B."/>
            <person name="Lu D."/>
            <person name="Skrede I."/>
            <person name="Drula E."/>
            <person name="Henrissat B."/>
            <person name="Morin E."/>
            <person name="Kohler A."/>
            <person name="Barry K."/>
            <person name="LaButti K."/>
            <person name="Morin E."/>
            <person name="Salamov A."/>
            <person name="Lipzen A."/>
            <person name="Mereny Z."/>
            <person name="Hegedus B."/>
            <person name="Baldrian P."/>
            <person name="Stursova M."/>
            <person name="Weitz H."/>
            <person name="Taylor A."/>
            <person name="Grigoriev I.V."/>
            <person name="Nagy L.G."/>
            <person name="Martin F."/>
            <person name="Kauserud H."/>
        </authorList>
    </citation>
    <scope>NUCLEOTIDE SEQUENCE</scope>
    <source>
        <strain evidence="3">CBHHK067</strain>
    </source>
</reference>
<keyword evidence="4" id="KW-1185">Reference proteome</keyword>
<feature type="coiled-coil region" evidence="1">
    <location>
        <begin position="301"/>
        <end position="328"/>
    </location>
</feature>
<dbReference type="AlphaFoldDB" id="A0AAD7GHK1"/>
<sequence length="355" mass="39045">MEALLVHPCRKNPHPKSKLKPDTTFTLRYIKMRPDRIPASYPYLTPAVPDLYPNRGMCEHLPIPFFEFRGVGAPPPDVGGPGDVYIDTGGAALYAKAEEDWSRWCGPVSPDTLSHPHFADSAAPRFAAVDRGAGVRWVSDGSVRQHRAAERAKGNTDGDAQAGFVLAAQIIREYLAGVPAKQGSRSPRKKGRAARGAVVVDDDAESDSGEDSGSVEDAAFFPTKKARLESASAPLPVPRADPELARLRKEVLTLESRNDGLLQRQRELVELGADQTTQLALGIFQQFEDQYMPSSLPSLSEAEFAENIADLQRRLEAAKASLEAKKFERVKFEKQTAERLQIFRARKEAQEKVVS</sequence>
<feature type="compositionally biased region" description="Acidic residues" evidence="2">
    <location>
        <begin position="200"/>
        <end position="214"/>
    </location>
</feature>
<protein>
    <submittedName>
        <fullName evidence="3">Uncharacterized protein</fullName>
    </submittedName>
</protein>
<evidence type="ECO:0000256" key="2">
    <source>
        <dbReference type="SAM" id="MobiDB-lite"/>
    </source>
</evidence>
<comment type="caution">
    <text evidence="3">The sequence shown here is derived from an EMBL/GenBank/DDBJ whole genome shotgun (WGS) entry which is preliminary data.</text>
</comment>
<gene>
    <name evidence="3" type="ORF">B0H17DRAFT_1203102</name>
</gene>
<evidence type="ECO:0000256" key="1">
    <source>
        <dbReference type="SAM" id="Coils"/>
    </source>
</evidence>
<proteinExistence type="predicted"/>
<organism evidence="3 4">
    <name type="scientific">Mycena rosella</name>
    <name type="common">Pink bonnet</name>
    <name type="synonym">Agaricus rosellus</name>
    <dbReference type="NCBI Taxonomy" id="1033263"/>
    <lineage>
        <taxon>Eukaryota</taxon>
        <taxon>Fungi</taxon>
        <taxon>Dikarya</taxon>
        <taxon>Basidiomycota</taxon>
        <taxon>Agaricomycotina</taxon>
        <taxon>Agaricomycetes</taxon>
        <taxon>Agaricomycetidae</taxon>
        <taxon>Agaricales</taxon>
        <taxon>Marasmiineae</taxon>
        <taxon>Mycenaceae</taxon>
        <taxon>Mycena</taxon>
    </lineage>
</organism>
<feature type="region of interest" description="Disordered" evidence="2">
    <location>
        <begin position="180"/>
        <end position="218"/>
    </location>
</feature>
<accession>A0AAD7GHK1</accession>
<keyword evidence="1" id="KW-0175">Coiled coil</keyword>
<evidence type="ECO:0000313" key="3">
    <source>
        <dbReference type="EMBL" id="KAJ7688294.1"/>
    </source>
</evidence>
<name>A0AAD7GHK1_MYCRO</name>
<dbReference type="Proteomes" id="UP001221757">
    <property type="component" value="Unassembled WGS sequence"/>
</dbReference>
<evidence type="ECO:0000313" key="4">
    <source>
        <dbReference type="Proteomes" id="UP001221757"/>
    </source>
</evidence>